<dbReference type="Gene3D" id="2.40.480.10">
    <property type="entry name" value="Allene oxide cyclase-like"/>
    <property type="match status" value="1"/>
</dbReference>
<evidence type="ECO:0000313" key="10">
    <source>
        <dbReference type="EMBL" id="KAF2311195.1"/>
    </source>
</evidence>
<dbReference type="EMBL" id="JAAGAX010000006">
    <property type="protein sequence ID" value="KAF2311195.1"/>
    <property type="molecule type" value="Genomic_DNA"/>
</dbReference>
<evidence type="ECO:0000256" key="6">
    <source>
        <dbReference type="ARBA" id="ARBA00022946"/>
    </source>
</evidence>
<evidence type="ECO:0000256" key="2">
    <source>
        <dbReference type="ARBA" id="ARBA00007982"/>
    </source>
</evidence>
<evidence type="ECO:0000259" key="9">
    <source>
        <dbReference type="Pfam" id="PF00557"/>
    </source>
</evidence>
<dbReference type="EC" id="5.3.99.6" evidence="3"/>
<dbReference type="PANTHER" id="PTHR31843">
    <property type="entry name" value="ALLENE OXIDE CYCLASE 4, CHLOROPLASTIC"/>
    <property type="match status" value="1"/>
</dbReference>
<accession>A0A6A6MFB3</accession>
<evidence type="ECO:0000256" key="1">
    <source>
        <dbReference type="ARBA" id="ARBA00004229"/>
    </source>
</evidence>
<dbReference type="Gene3D" id="3.90.230.10">
    <property type="entry name" value="Creatinase/methionine aminopeptidase superfamily"/>
    <property type="match status" value="1"/>
</dbReference>
<organism evidence="10 11">
    <name type="scientific">Hevea brasiliensis</name>
    <name type="common">Para rubber tree</name>
    <name type="synonym">Siphonia brasiliensis</name>
    <dbReference type="NCBI Taxonomy" id="3981"/>
    <lineage>
        <taxon>Eukaryota</taxon>
        <taxon>Viridiplantae</taxon>
        <taxon>Streptophyta</taxon>
        <taxon>Embryophyta</taxon>
        <taxon>Tracheophyta</taxon>
        <taxon>Spermatophyta</taxon>
        <taxon>Magnoliopsida</taxon>
        <taxon>eudicotyledons</taxon>
        <taxon>Gunneridae</taxon>
        <taxon>Pentapetalae</taxon>
        <taxon>rosids</taxon>
        <taxon>fabids</taxon>
        <taxon>Malpighiales</taxon>
        <taxon>Euphorbiaceae</taxon>
        <taxon>Crotonoideae</taxon>
        <taxon>Micrandreae</taxon>
        <taxon>Hevea</taxon>
    </lineage>
</organism>
<keyword evidence="6" id="KW-0809">Transit peptide</keyword>
<dbReference type="SUPFAM" id="SSF55920">
    <property type="entry name" value="Creatinase/aminopeptidase"/>
    <property type="match status" value="1"/>
</dbReference>
<dbReference type="GO" id="GO:0006508">
    <property type="term" value="P:proteolysis"/>
    <property type="evidence" value="ECO:0007669"/>
    <property type="project" value="InterPro"/>
</dbReference>
<comment type="catalytic activity">
    <reaction evidence="8">
        <text>(9Z,13S,15Z)-12,13-epoxyoctadeca-9,11,15-trienoate = (9S,13S,15Z)-12-oxophyto-10,15-dienoate</text>
        <dbReference type="Rhea" id="RHEA:22592"/>
        <dbReference type="ChEBI" id="CHEBI:36438"/>
        <dbReference type="ChEBI" id="CHEBI:57411"/>
        <dbReference type="EC" id="5.3.99.6"/>
    </reaction>
</comment>
<dbReference type="GO" id="GO:0009695">
    <property type="term" value="P:jasmonic acid biosynthetic process"/>
    <property type="evidence" value="ECO:0007669"/>
    <property type="project" value="InterPro"/>
</dbReference>
<reference evidence="10 11" key="1">
    <citation type="journal article" date="2020" name="Mol. Plant">
        <title>The Chromosome-Based Rubber Tree Genome Provides New Insights into Spurge Genome Evolution and Rubber Biosynthesis.</title>
        <authorList>
            <person name="Liu J."/>
            <person name="Shi C."/>
            <person name="Shi C.C."/>
            <person name="Li W."/>
            <person name="Zhang Q.J."/>
            <person name="Zhang Y."/>
            <person name="Li K."/>
            <person name="Lu H.F."/>
            <person name="Shi C."/>
            <person name="Zhu S.T."/>
            <person name="Xiao Z.Y."/>
            <person name="Nan H."/>
            <person name="Yue Y."/>
            <person name="Zhu X.G."/>
            <person name="Wu Y."/>
            <person name="Hong X.N."/>
            <person name="Fan G.Y."/>
            <person name="Tong Y."/>
            <person name="Zhang D."/>
            <person name="Mao C.L."/>
            <person name="Liu Y.L."/>
            <person name="Hao S.J."/>
            <person name="Liu W.Q."/>
            <person name="Lv M.Q."/>
            <person name="Zhang H.B."/>
            <person name="Liu Y."/>
            <person name="Hu-Tang G.R."/>
            <person name="Wang J.P."/>
            <person name="Wang J.H."/>
            <person name="Sun Y.H."/>
            <person name="Ni S.B."/>
            <person name="Chen W.B."/>
            <person name="Zhang X.C."/>
            <person name="Jiao Y.N."/>
            <person name="Eichler E.E."/>
            <person name="Li G.H."/>
            <person name="Liu X."/>
            <person name="Gao L.Z."/>
        </authorList>
    </citation>
    <scope>NUCLEOTIDE SEQUENCE [LARGE SCALE GENOMIC DNA]</scope>
    <source>
        <strain evidence="11">cv. GT1</strain>
        <tissue evidence="10">Leaf</tissue>
    </source>
</reference>
<sequence>MLNPRRHLHGRNQLFMGAPITFCPTRSGKQSDTRKTLVVFSKRISGLEEAMRIRRYSSQVSKKTAFEAWKGVARLPVPDHIPKPPYVGSDVLPELSSEHQFHDSEGIARMRAACELAARVLDFAGKLVRDGDIINIDVTVYLNVTEECMEKGIAACKDGASFKKIGKRISEHAEKYGYGVVERFVGHGVGTVFHSEPVILHHLKVQELNVYEINERDRDSPAVLKLSKRAESSLGDLVPFTNKLYTGDLKKRLGVTAGLCVLIQHVPEKKGDRYEAIYSFYFGDYGHISVQGAYLTYEDTYLAVTGGSGILKECTDRLS</sequence>
<dbReference type="InterPro" id="IPR000994">
    <property type="entry name" value="Pept_M24"/>
</dbReference>
<dbReference type="InterPro" id="IPR009410">
    <property type="entry name" value="Allene_ox_cyc"/>
</dbReference>
<dbReference type="GO" id="GO:0009507">
    <property type="term" value="C:chloroplast"/>
    <property type="evidence" value="ECO:0007669"/>
    <property type="project" value="UniProtKB-SubCell"/>
</dbReference>
<dbReference type="PANTHER" id="PTHR31843:SF17">
    <property type="entry name" value="ALLENE-OXIDE CYCLASE"/>
    <property type="match status" value="1"/>
</dbReference>
<dbReference type="GO" id="GO:0070006">
    <property type="term" value="F:metalloaminopeptidase activity"/>
    <property type="evidence" value="ECO:0007669"/>
    <property type="project" value="InterPro"/>
</dbReference>
<dbReference type="InterPro" id="IPR044859">
    <property type="entry name" value="Allene_oxi_cyc_Dirigent"/>
</dbReference>
<comment type="caution">
    <text evidence="10">The sequence shown here is derived from an EMBL/GenBank/DDBJ whole genome shotgun (WGS) entry which is preliminary data.</text>
</comment>
<evidence type="ECO:0000256" key="3">
    <source>
        <dbReference type="ARBA" id="ARBA00012209"/>
    </source>
</evidence>
<comment type="subcellular location">
    <subcellularLocation>
        <location evidence="1">Plastid</location>
        <location evidence="1">Chloroplast</location>
    </subcellularLocation>
</comment>
<keyword evidence="4" id="KW-0150">Chloroplast</keyword>
<proteinExistence type="inferred from homology"/>
<keyword evidence="11" id="KW-1185">Reference proteome</keyword>
<comment type="similarity">
    <text evidence="2">Belongs to the allene oxide cyclase family.</text>
</comment>
<evidence type="ECO:0000256" key="4">
    <source>
        <dbReference type="ARBA" id="ARBA00022528"/>
    </source>
</evidence>
<evidence type="ECO:0000256" key="5">
    <source>
        <dbReference type="ARBA" id="ARBA00022640"/>
    </source>
</evidence>
<keyword evidence="7" id="KW-0413">Isomerase</keyword>
<dbReference type="Pfam" id="PF06351">
    <property type="entry name" value="Allene_ox_cyc"/>
    <property type="match status" value="1"/>
</dbReference>
<evidence type="ECO:0000256" key="8">
    <source>
        <dbReference type="ARBA" id="ARBA00049891"/>
    </source>
</evidence>
<dbReference type="SUPFAM" id="SSF141493">
    <property type="entry name" value="Allene oxide cyclase-like"/>
    <property type="match status" value="1"/>
</dbReference>
<name>A0A6A6MFB3_HEVBR</name>
<evidence type="ECO:0000313" key="11">
    <source>
        <dbReference type="Proteomes" id="UP000467840"/>
    </source>
</evidence>
<dbReference type="PROSITE" id="PS00680">
    <property type="entry name" value="MAP_1"/>
    <property type="match status" value="1"/>
</dbReference>
<evidence type="ECO:0000256" key="7">
    <source>
        <dbReference type="ARBA" id="ARBA00023235"/>
    </source>
</evidence>
<dbReference type="AlphaFoldDB" id="A0A6A6MFB3"/>
<dbReference type="GO" id="GO:0046423">
    <property type="term" value="F:allene-oxide cyclase activity"/>
    <property type="evidence" value="ECO:0007669"/>
    <property type="project" value="UniProtKB-EC"/>
</dbReference>
<dbReference type="InterPro" id="IPR036005">
    <property type="entry name" value="Creatinase/aminopeptidase-like"/>
</dbReference>
<protein>
    <recommendedName>
        <fullName evidence="3">allene-oxide cyclase</fullName>
        <ecNumber evidence="3">5.3.99.6</ecNumber>
    </recommendedName>
</protein>
<gene>
    <name evidence="10" type="ORF">GH714_020066</name>
</gene>
<dbReference type="InterPro" id="IPR002467">
    <property type="entry name" value="Pept_M24A_MAP1"/>
</dbReference>
<keyword evidence="5" id="KW-0934">Plastid</keyword>
<feature type="domain" description="Peptidase M24" evidence="9">
    <location>
        <begin position="142"/>
        <end position="201"/>
    </location>
</feature>
<dbReference type="Proteomes" id="UP000467840">
    <property type="component" value="Chromosome 14"/>
</dbReference>
<dbReference type="InterPro" id="IPR034871">
    <property type="entry name" value="Allene_oxi_cyc_sf"/>
</dbReference>
<dbReference type="Pfam" id="PF00557">
    <property type="entry name" value="Peptidase_M24"/>
    <property type="match status" value="1"/>
</dbReference>